<reference evidence="3" key="1">
    <citation type="submission" date="2010-07" db="EMBL/GenBank/DDBJ databases">
        <title>The genome sequence of Gaeumannomyces graminis var. tritici strain R3-111a-1.</title>
        <authorList>
            <consortium name="The Broad Institute Genome Sequencing Platform"/>
            <person name="Ma L.-J."/>
            <person name="Dead R."/>
            <person name="Young S."/>
            <person name="Zeng Q."/>
            <person name="Koehrsen M."/>
            <person name="Alvarado L."/>
            <person name="Berlin A."/>
            <person name="Chapman S.B."/>
            <person name="Chen Z."/>
            <person name="Freedman E."/>
            <person name="Gellesch M."/>
            <person name="Goldberg J."/>
            <person name="Griggs A."/>
            <person name="Gujja S."/>
            <person name="Heilman E.R."/>
            <person name="Heiman D."/>
            <person name="Hepburn T."/>
            <person name="Howarth C."/>
            <person name="Jen D."/>
            <person name="Larson L."/>
            <person name="Mehta T."/>
            <person name="Neiman D."/>
            <person name="Pearson M."/>
            <person name="Roberts A."/>
            <person name="Saif S."/>
            <person name="Shea T."/>
            <person name="Shenoy N."/>
            <person name="Sisk P."/>
            <person name="Stolte C."/>
            <person name="Sykes S."/>
            <person name="Walk T."/>
            <person name="White J."/>
            <person name="Yandava C."/>
            <person name="Haas B."/>
            <person name="Nusbaum C."/>
            <person name="Birren B."/>
        </authorList>
    </citation>
    <scope>NUCLEOTIDE SEQUENCE [LARGE SCALE GENOMIC DNA]</scope>
    <source>
        <strain evidence="3">R3-111a-1</strain>
    </source>
</reference>
<sequence>MDQTLDFNALRFRVVAVGWQGKSEGRLGLKVADSWREHWRGLALVKEEQAGTMWISITTGSHLQPPATTCKRGAGAPYFPFFAWGSGRRVPAPTADLEAPSAAPSAALAPRAIPPARADISKLFRASLLDALTGWRAPSPMETDGSHSMPCTDAGCFRHILARSLARRAAPDASVSAHNTRHAVRGSQLAVLCFTESLPLPGAIRPRIHSPPCPFFPQPGDRGPTPWAVSRLGGSWWTCRCGDEISDMRVHDVRRSIAGVPLTQACVPAWDPGPVVLSPACPAHTTLPSTLEQRWPSRAWGGDFMRMAPS</sequence>
<dbReference type="RefSeq" id="XP_009228368.1">
    <property type="nucleotide sequence ID" value="XM_009230104.1"/>
</dbReference>
<organism evidence="1">
    <name type="scientific">Gaeumannomyces tritici (strain R3-111a-1)</name>
    <name type="common">Wheat and barley take-all root rot fungus</name>
    <name type="synonym">Gaeumannomyces graminis var. tritici</name>
    <dbReference type="NCBI Taxonomy" id="644352"/>
    <lineage>
        <taxon>Eukaryota</taxon>
        <taxon>Fungi</taxon>
        <taxon>Dikarya</taxon>
        <taxon>Ascomycota</taxon>
        <taxon>Pezizomycotina</taxon>
        <taxon>Sordariomycetes</taxon>
        <taxon>Sordariomycetidae</taxon>
        <taxon>Magnaporthales</taxon>
        <taxon>Magnaporthaceae</taxon>
        <taxon>Gaeumannomyces</taxon>
    </lineage>
</organism>
<evidence type="ECO:0000313" key="3">
    <source>
        <dbReference type="Proteomes" id="UP000006039"/>
    </source>
</evidence>
<evidence type="ECO:0000313" key="1">
    <source>
        <dbReference type="EMBL" id="EJT70034.1"/>
    </source>
</evidence>
<dbReference type="EnsemblFungi" id="EJT70034">
    <property type="protein sequence ID" value="EJT70034"/>
    <property type="gene ID" value="GGTG_12209"/>
</dbReference>
<accession>J3PFD2</accession>
<dbReference type="HOGENOM" id="CLU_897279_0_0_1"/>
<proteinExistence type="predicted"/>
<protein>
    <submittedName>
        <fullName evidence="1 2">Uncharacterized protein</fullName>
    </submittedName>
</protein>
<dbReference type="EMBL" id="GL385402">
    <property type="protein sequence ID" value="EJT70034.1"/>
    <property type="molecule type" value="Genomic_DNA"/>
</dbReference>
<reference evidence="1" key="2">
    <citation type="submission" date="2010-07" db="EMBL/GenBank/DDBJ databases">
        <authorList>
            <consortium name="The Broad Institute Genome Sequencing Platform"/>
            <consortium name="Broad Institute Genome Sequencing Center for Infectious Disease"/>
            <person name="Ma L.-J."/>
            <person name="Dead R."/>
            <person name="Young S."/>
            <person name="Zeng Q."/>
            <person name="Koehrsen M."/>
            <person name="Alvarado L."/>
            <person name="Berlin A."/>
            <person name="Chapman S.B."/>
            <person name="Chen Z."/>
            <person name="Freedman E."/>
            <person name="Gellesch M."/>
            <person name="Goldberg J."/>
            <person name="Griggs A."/>
            <person name="Gujja S."/>
            <person name="Heilman E.R."/>
            <person name="Heiman D."/>
            <person name="Hepburn T."/>
            <person name="Howarth C."/>
            <person name="Jen D."/>
            <person name="Larson L."/>
            <person name="Mehta T."/>
            <person name="Neiman D."/>
            <person name="Pearson M."/>
            <person name="Roberts A."/>
            <person name="Saif S."/>
            <person name="Shea T."/>
            <person name="Shenoy N."/>
            <person name="Sisk P."/>
            <person name="Stolte C."/>
            <person name="Sykes S."/>
            <person name="Walk T."/>
            <person name="White J."/>
            <person name="Yandava C."/>
            <person name="Haas B."/>
            <person name="Nusbaum C."/>
            <person name="Birren B."/>
        </authorList>
    </citation>
    <scope>NUCLEOTIDE SEQUENCE</scope>
    <source>
        <strain evidence="1">R3-111a-1</strain>
    </source>
</reference>
<dbReference type="VEuPathDB" id="FungiDB:GGTG_12209"/>
<reference evidence="2" key="5">
    <citation type="submission" date="2018-04" db="UniProtKB">
        <authorList>
            <consortium name="EnsemblFungi"/>
        </authorList>
    </citation>
    <scope>IDENTIFICATION</scope>
    <source>
        <strain evidence="2">R3-111a-1</strain>
    </source>
</reference>
<dbReference type="GeneID" id="20352667"/>
<evidence type="ECO:0000313" key="2">
    <source>
        <dbReference type="EnsemblFungi" id="EJT70034"/>
    </source>
</evidence>
<dbReference type="Proteomes" id="UP000006039">
    <property type="component" value="Unassembled WGS sequence"/>
</dbReference>
<reference evidence="2" key="4">
    <citation type="journal article" date="2015" name="G3 (Bethesda)">
        <title>Genome sequences of three phytopathogenic species of the Magnaporthaceae family of fungi.</title>
        <authorList>
            <person name="Okagaki L.H."/>
            <person name="Nunes C.C."/>
            <person name="Sailsbery J."/>
            <person name="Clay B."/>
            <person name="Brown D."/>
            <person name="John T."/>
            <person name="Oh Y."/>
            <person name="Young N."/>
            <person name="Fitzgerald M."/>
            <person name="Haas B.J."/>
            <person name="Zeng Q."/>
            <person name="Young S."/>
            <person name="Adiconis X."/>
            <person name="Fan L."/>
            <person name="Levin J.Z."/>
            <person name="Mitchell T.K."/>
            <person name="Okubara P.A."/>
            <person name="Farman M.L."/>
            <person name="Kohn L.M."/>
            <person name="Birren B."/>
            <person name="Ma L.-J."/>
            <person name="Dean R.A."/>
        </authorList>
    </citation>
    <scope>NUCLEOTIDE SEQUENCE</scope>
    <source>
        <strain evidence="2">R3-111a-1</strain>
    </source>
</reference>
<reference evidence="1" key="3">
    <citation type="submission" date="2010-09" db="EMBL/GenBank/DDBJ databases">
        <title>Annotation of Gaeumannomyces graminis var. tritici R3-111a-1.</title>
        <authorList>
            <consortium name="The Broad Institute Genome Sequencing Platform"/>
            <person name="Ma L.-J."/>
            <person name="Dead R."/>
            <person name="Young S.K."/>
            <person name="Zeng Q."/>
            <person name="Gargeya S."/>
            <person name="Fitzgerald M."/>
            <person name="Haas B."/>
            <person name="Abouelleil A."/>
            <person name="Alvarado L."/>
            <person name="Arachchi H.M."/>
            <person name="Berlin A."/>
            <person name="Brown A."/>
            <person name="Chapman S.B."/>
            <person name="Chen Z."/>
            <person name="Dunbar C."/>
            <person name="Freedman E."/>
            <person name="Gearin G."/>
            <person name="Gellesch M."/>
            <person name="Goldberg J."/>
            <person name="Griggs A."/>
            <person name="Gujja S."/>
            <person name="Heiman D."/>
            <person name="Howarth C."/>
            <person name="Larson L."/>
            <person name="Lui A."/>
            <person name="MacDonald P.J.P."/>
            <person name="Mehta T."/>
            <person name="Montmayeur A."/>
            <person name="Murphy C."/>
            <person name="Neiman D."/>
            <person name="Pearson M."/>
            <person name="Priest M."/>
            <person name="Roberts A."/>
            <person name="Saif S."/>
            <person name="Shea T."/>
            <person name="Shenoy N."/>
            <person name="Sisk P."/>
            <person name="Stolte C."/>
            <person name="Sykes S."/>
            <person name="Yandava C."/>
            <person name="Wortman J."/>
            <person name="Nusbaum C."/>
            <person name="Birren B."/>
        </authorList>
    </citation>
    <scope>NUCLEOTIDE SEQUENCE</scope>
    <source>
        <strain evidence="1">R3-111a-1</strain>
    </source>
</reference>
<name>J3PFD2_GAET3</name>
<keyword evidence="3" id="KW-1185">Reference proteome</keyword>
<dbReference type="AlphaFoldDB" id="J3PFD2"/>
<gene>
    <name evidence="2" type="primary">20352667</name>
    <name evidence="1" type="ORF">GGTG_12209</name>
</gene>